<feature type="chain" id="PRO_5003432278" description="DUF2155 domain-containing protein" evidence="2">
    <location>
        <begin position="29"/>
        <end position="183"/>
    </location>
</feature>
<feature type="signal peptide" evidence="2">
    <location>
        <begin position="1"/>
        <end position="28"/>
    </location>
</feature>
<dbReference type="InterPro" id="IPR019225">
    <property type="entry name" value="DUF2155"/>
</dbReference>
<dbReference type="AlphaFoldDB" id="G2KT90"/>
<accession>G2KT90</accession>
<dbReference type="Proteomes" id="UP000009286">
    <property type="component" value="Chromosome"/>
</dbReference>
<feature type="region of interest" description="Disordered" evidence="1">
    <location>
        <begin position="134"/>
        <end position="183"/>
    </location>
</feature>
<name>G2KT90_MICAA</name>
<organism evidence="3 4">
    <name type="scientific">Micavibrio aeruginosavorus (strain ARL-13)</name>
    <dbReference type="NCBI Taxonomy" id="856793"/>
    <lineage>
        <taxon>Bacteria</taxon>
        <taxon>Pseudomonadati</taxon>
        <taxon>Bdellovibrionota</taxon>
        <taxon>Bdellovibrionia</taxon>
        <taxon>Bdellovibrionales</taxon>
        <taxon>Pseudobdellovibrionaceae</taxon>
        <taxon>Micavibrio</taxon>
    </lineage>
</organism>
<evidence type="ECO:0008006" key="5">
    <source>
        <dbReference type="Google" id="ProtNLM"/>
    </source>
</evidence>
<protein>
    <recommendedName>
        <fullName evidence="5">DUF2155 domain-containing protein</fullName>
    </recommendedName>
</protein>
<dbReference type="eggNOG" id="COG4765">
    <property type="taxonomic scope" value="Bacteria"/>
</dbReference>
<evidence type="ECO:0000256" key="1">
    <source>
        <dbReference type="SAM" id="MobiDB-lite"/>
    </source>
</evidence>
<proteinExistence type="predicted"/>
<evidence type="ECO:0000313" key="3">
    <source>
        <dbReference type="EMBL" id="AEP10634.1"/>
    </source>
</evidence>
<reference evidence="3 4" key="1">
    <citation type="journal article" date="2011" name="BMC Genomics">
        <title>Genomic insights into an obligate epibiotic bacterial predator: Micavibrio aeruginosavorus ARL-13.</title>
        <authorList>
            <person name="Wang Z."/>
            <person name="Kadouri D."/>
            <person name="Wu M."/>
        </authorList>
    </citation>
    <scope>NUCLEOTIDE SEQUENCE [LARGE SCALE GENOMIC DNA]</scope>
    <source>
        <strain evidence="3 4">ARL-13</strain>
    </source>
</reference>
<evidence type="ECO:0000256" key="2">
    <source>
        <dbReference type="SAM" id="SignalP"/>
    </source>
</evidence>
<keyword evidence="4" id="KW-1185">Reference proteome</keyword>
<evidence type="ECO:0000313" key="4">
    <source>
        <dbReference type="Proteomes" id="UP000009286"/>
    </source>
</evidence>
<dbReference type="Pfam" id="PF09923">
    <property type="entry name" value="DUF2155"/>
    <property type="match status" value="1"/>
</dbReference>
<feature type="compositionally biased region" description="Low complexity" evidence="1">
    <location>
        <begin position="142"/>
        <end position="172"/>
    </location>
</feature>
<dbReference type="HOGENOM" id="CLU_111521_2_1_5"/>
<gene>
    <name evidence="3" type="ordered locus">MICA_2332</name>
</gene>
<dbReference type="KEGG" id="mai:MICA_2332"/>
<keyword evidence="2" id="KW-0732">Signal</keyword>
<dbReference type="RefSeq" id="WP_014103857.1">
    <property type="nucleotide sequence ID" value="NC_016026.1"/>
</dbReference>
<sequence length="183" mass="19591">MRIRKRVRPVVSTLLALCAFGFALPARAAMDDFPVVKLQSLDKVTARTMTFEANVGSTVKFGTLYIKIQACRKAPPIETPESAAFLQVWELTPKAEESQWIFSGWMFASSPALSPMDHPIYDVWVLDCLTHKTGEEPPAPDPADASAAPEGAAATDAPAAPVASDTPAADTDIPVEEPPPSAE</sequence>
<dbReference type="STRING" id="856793.MICA_2332"/>
<dbReference type="EMBL" id="CP002382">
    <property type="protein sequence ID" value="AEP10634.1"/>
    <property type="molecule type" value="Genomic_DNA"/>
</dbReference>